<dbReference type="Proteomes" id="UP000199137">
    <property type="component" value="Unassembled WGS sequence"/>
</dbReference>
<dbReference type="EMBL" id="FOWC01000003">
    <property type="protein sequence ID" value="SFO87484.1"/>
    <property type="molecule type" value="Genomic_DNA"/>
</dbReference>
<evidence type="ECO:0000313" key="2">
    <source>
        <dbReference type="Proteomes" id="UP000199137"/>
    </source>
</evidence>
<proteinExistence type="predicted"/>
<dbReference type="AlphaFoldDB" id="A0A1I5KQV3"/>
<evidence type="ECO:0000313" key="1">
    <source>
        <dbReference type="EMBL" id="SFO87484.1"/>
    </source>
</evidence>
<protein>
    <submittedName>
        <fullName evidence="1">Uncharacterized protein</fullName>
    </submittedName>
</protein>
<gene>
    <name evidence="1" type="ORF">SAMN05421854_103306</name>
</gene>
<organism evidence="1 2">
    <name type="scientific">Amycolatopsis rubida</name>
    <dbReference type="NCBI Taxonomy" id="112413"/>
    <lineage>
        <taxon>Bacteria</taxon>
        <taxon>Bacillati</taxon>
        <taxon>Actinomycetota</taxon>
        <taxon>Actinomycetes</taxon>
        <taxon>Pseudonocardiales</taxon>
        <taxon>Pseudonocardiaceae</taxon>
        <taxon>Amycolatopsis</taxon>
    </lineage>
</organism>
<reference evidence="1 2" key="1">
    <citation type="submission" date="2016-10" db="EMBL/GenBank/DDBJ databases">
        <authorList>
            <person name="de Groot N.N."/>
        </authorList>
    </citation>
    <scope>NUCLEOTIDE SEQUENCE [LARGE SCALE GENOMIC DNA]</scope>
    <source>
        <strain evidence="1 2">DSM 44637</strain>
    </source>
</reference>
<dbReference type="OrthoDB" id="4540748at2"/>
<sequence>MMRSAWIKWARGVEHQAVLAREGREFDYGQAYAYSRTDNARAASDPLLSAQWRLKILKPFPERWGVLAGDVLTNLRAALDHTFWTAVMAHSGPPPNPHLVTFPLATENSKNFKGKAKDLRPLVAPEFWDLVEACQPFQAEQPQDMPLEWLRWLSNADKHRAVRVIGQMAFDAGPIVFTEGEPFEIVDEKRFTGPVEDNAVVARVKIKRPVGARTITLRPTFAYSPALQVGEDAELIVPLHVVMEEMTQDVLVVISNATTVLGEELPDPAGLEVGTEHASVAAENSGVSWFFRDYDGTSHRMDVPAGEAQTGSQE</sequence>
<accession>A0A1I5KQV3</accession>
<name>A0A1I5KQV3_9PSEU</name>